<keyword evidence="2" id="KW-1185">Reference proteome</keyword>
<sequence>MLPKNRNTSTYKAIYINDIGSHIILGNVNPDLVANIRKLPGSVETEDITSSFSQLQIALNPQASENNSVDIVKALNVMKLSRPSFATKALEAIWSPCANVDCERFLSSYNTVITDRRTILKESSLAVMAIFDFEDLC</sequence>
<accession>A0ABQ9HGX2</accession>
<organism evidence="1 2">
    <name type="scientific">Dryococelus australis</name>
    <dbReference type="NCBI Taxonomy" id="614101"/>
    <lineage>
        <taxon>Eukaryota</taxon>
        <taxon>Metazoa</taxon>
        <taxon>Ecdysozoa</taxon>
        <taxon>Arthropoda</taxon>
        <taxon>Hexapoda</taxon>
        <taxon>Insecta</taxon>
        <taxon>Pterygota</taxon>
        <taxon>Neoptera</taxon>
        <taxon>Polyneoptera</taxon>
        <taxon>Phasmatodea</taxon>
        <taxon>Verophasmatodea</taxon>
        <taxon>Anareolatae</taxon>
        <taxon>Phasmatidae</taxon>
        <taxon>Eurycanthinae</taxon>
        <taxon>Dryococelus</taxon>
    </lineage>
</organism>
<comment type="caution">
    <text evidence="1">The sequence shown here is derived from an EMBL/GenBank/DDBJ whole genome shotgun (WGS) entry which is preliminary data.</text>
</comment>
<dbReference type="EMBL" id="JARBHB010000005">
    <property type="protein sequence ID" value="KAJ8883587.1"/>
    <property type="molecule type" value="Genomic_DNA"/>
</dbReference>
<proteinExistence type="predicted"/>
<evidence type="ECO:0000313" key="1">
    <source>
        <dbReference type="EMBL" id="KAJ8883587.1"/>
    </source>
</evidence>
<name>A0ABQ9HGX2_9NEOP</name>
<gene>
    <name evidence="1" type="ORF">PR048_015431</name>
</gene>
<reference evidence="1 2" key="1">
    <citation type="submission" date="2023-02" db="EMBL/GenBank/DDBJ databases">
        <title>LHISI_Scaffold_Assembly.</title>
        <authorList>
            <person name="Stuart O.P."/>
            <person name="Cleave R."/>
            <person name="Magrath M.J.L."/>
            <person name="Mikheyev A.S."/>
        </authorList>
    </citation>
    <scope>NUCLEOTIDE SEQUENCE [LARGE SCALE GENOMIC DNA]</scope>
    <source>
        <strain evidence="1">Daus_M_001</strain>
        <tissue evidence="1">Leg muscle</tissue>
    </source>
</reference>
<dbReference type="Proteomes" id="UP001159363">
    <property type="component" value="Chromosome 4"/>
</dbReference>
<protein>
    <submittedName>
        <fullName evidence="1">Uncharacterized protein</fullName>
    </submittedName>
</protein>
<evidence type="ECO:0000313" key="2">
    <source>
        <dbReference type="Proteomes" id="UP001159363"/>
    </source>
</evidence>